<protein>
    <recommendedName>
        <fullName evidence="2">Tryptophan synthase beta chain-like PALP domain-containing protein</fullName>
    </recommendedName>
</protein>
<accession>A0A0F9U792</accession>
<dbReference type="EMBL" id="LAZR01000817">
    <property type="protein sequence ID" value="KKN57151.1"/>
    <property type="molecule type" value="Genomic_DNA"/>
</dbReference>
<sequence>MGRIYDDITQTIGRTPLVRLNRLTEGVL</sequence>
<organism evidence="1">
    <name type="scientific">marine sediment metagenome</name>
    <dbReference type="NCBI Taxonomy" id="412755"/>
    <lineage>
        <taxon>unclassified sequences</taxon>
        <taxon>metagenomes</taxon>
        <taxon>ecological metagenomes</taxon>
    </lineage>
</organism>
<gene>
    <name evidence="1" type="ORF">LCGC14_0565260</name>
</gene>
<evidence type="ECO:0000313" key="1">
    <source>
        <dbReference type="EMBL" id="KKN57151.1"/>
    </source>
</evidence>
<dbReference type="InterPro" id="IPR036052">
    <property type="entry name" value="TrpB-like_PALP_sf"/>
</dbReference>
<reference evidence="1" key="1">
    <citation type="journal article" date="2015" name="Nature">
        <title>Complex archaea that bridge the gap between prokaryotes and eukaryotes.</title>
        <authorList>
            <person name="Spang A."/>
            <person name="Saw J.H."/>
            <person name="Jorgensen S.L."/>
            <person name="Zaremba-Niedzwiedzka K."/>
            <person name="Martijn J."/>
            <person name="Lind A.E."/>
            <person name="van Eijk R."/>
            <person name="Schleper C."/>
            <person name="Guy L."/>
            <person name="Ettema T.J."/>
        </authorList>
    </citation>
    <scope>NUCLEOTIDE SEQUENCE</scope>
</reference>
<comment type="caution">
    <text evidence="1">The sequence shown here is derived from an EMBL/GenBank/DDBJ whole genome shotgun (WGS) entry which is preliminary data.</text>
</comment>
<name>A0A0F9U792_9ZZZZ</name>
<feature type="non-terminal residue" evidence="1">
    <location>
        <position position="28"/>
    </location>
</feature>
<evidence type="ECO:0008006" key="2">
    <source>
        <dbReference type="Google" id="ProtNLM"/>
    </source>
</evidence>
<proteinExistence type="predicted"/>
<dbReference type="AlphaFoldDB" id="A0A0F9U792"/>
<dbReference type="Gene3D" id="3.40.50.1100">
    <property type="match status" value="1"/>
</dbReference>